<proteinExistence type="predicted"/>
<protein>
    <submittedName>
        <fullName evidence="1">Uncharacterized protein</fullName>
    </submittedName>
</protein>
<organism evidence="1">
    <name type="scientific">Arundo donax</name>
    <name type="common">Giant reed</name>
    <name type="synonym">Donax arundinaceus</name>
    <dbReference type="NCBI Taxonomy" id="35708"/>
    <lineage>
        <taxon>Eukaryota</taxon>
        <taxon>Viridiplantae</taxon>
        <taxon>Streptophyta</taxon>
        <taxon>Embryophyta</taxon>
        <taxon>Tracheophyta</taxon>
        <taxon>Spermatophyta</taxon>
        <taxon>Magnoliopsida</taxon>
        <taxon>Liliopsida</taxon>
        <taxon>Poales</taxon>
        <taxon>Poaceae</taxon>
        <taxon>PACMAD clade</taxon>
        <taxon>Arundinoideae</taxon>
        <taxon>Arundineae</taxon>
        <taxon>Arundo</taxon>
    </lineage>
</organism>
<reference evidence="1" key="2">
    <citation type="journal article" date="2015" name="Data Brief">
        <title>Shoot transcriptome of the giant reed, Arundo donax.</title>
        <authorList>
            <person name="Barrero R.A."/>
            <person name="Guerrero F.D."/>
            <person name="Moolhuijzen P."/>
            <person name="Goolsby J.A."/>
            <person name="Tidwell J."/>
            <person name="Bellgard S.E."/>
            <person name="Bellgard M.I."/>
        </authorList>
    </citation>
    <scope>NUCLEOTIDE SEQUENCE</scope>
    <source>
        <tissue evidence="1">Shoot tissue taken approximately 20 cm above the soil surface</tissue>
    </source>
</reference>
<reference evidence="1" key="1">
    <citation type="submission" date="2014-09" db="EMBL/GenBank/DDBJ databases">
        <authorList>
            <person name="Magalhaes I.L.F."/>
            <person name="Oliveira U."/>
            <person name="Santos F.R."/>
            <person name="Vidigal T.H.D.A."/>
            <person name="Brescovit A.D."/>
            <person name="Santos A.J."/>
        </authorList>
    </citation>
    <scope>NUCLEOTIDE SEQUENCE</scope>
    <source>
        <tissue evidence="1">Shoot tissue taken approximately 20 cm above the soil surface</tissue>
    </source>
</reference>
<accession>A0A0A9BBN2</accession>
<evidence type="ECO:0000313" key="1">
    <source>
        <dbReference type="EMBL" id="JAD58595.1"/>
    </source>
</evidence>
<sequence length="40" mass="4480">MQSIPPQNSTVQLPIPRRTALWVEQGEEKCLDIAGVEVVF</sequence>
<dbReference type="EMBL" id="GBRH01239300">
    <property type="protein sequence ID" value="JAD58595.1"/>
    <property type="molecule type" value="Transcribed_RNA"/>
</dbReference>
<dbReference type="AlphaFoldDB" id="A0A0A9BBN2"/>
<name>A0A0A9BBN2_ARUDO</name>